<dbReference type="GO" id="GO:0033214">
    <property type="term" value="P:siderophore-iron import into cell"/>
    <property type="evidence" value="ECO:0007669"/>
    <property type="project" value="TreeGrafter"/>
</dbReference>
<evidence type="ECO:0000313" key="10">
    <source>
        <dbReference type="Proteomes" id="UP000267128"/>
    </source>
</evidence>
<proteinExistence type="inferred from homology"/>
<dbReference type="AlphaFoldDB" id="A0A3N0CJZ6"/>
<keyword evidence="7 8" id="KW-0472">Membrane</keyword>
<feature type="transmembrane region" description="Helical" evidence="8">
    <location>
        <begin position="211"/>
        <end position="238"/>
    </location>
</feature>
<dbReference type="CDD" id="cd06550">
    <property type="entry name" value="TM_ABC_iron-siderophores_like"/>
    <property type="match status" value="1"/>
</dbReference>
<protein>
    <submittedName>
        <fullName evidence="9">Iron ABC transporter permease</fullName>
    </submittedName>
</protein>
<feature type="transmembrane region" description="Helical" evidence="8">
    <location>
        <begin position="169"/>
        <end position="190"/>
    </location>
</feature>
<evidence type="ECO:0000256" key="3">
    <source>
        <dbReference type="ARBA" id="ARBA00022448"/>
    </source>
</evidence>
<dbReference type="EMBL" id="RJSE01000006">
    <property type="protein sequence ID" value="RNL63762.1"/>
    <property type="molecule type" value="Genomic_DNA"/>
</dbReference>
<evidence type="ECO:0000313" key="9">
    <source>
        <dbReference type="EMBL" id="RNL63762.1"/>
    </source>
</evidence>
<evidence type="ECO:0000256" key="2">
    <source>
        <dbReference type="ARBA" id="ARBA00007935"/>
    </source>
</evidence>
<name>A0A3N0CJZ6_9ACTN</name>
<comment type="subcellular location">
    <subcellularLocation>
        <location evidence="1">Cell membrane</location>
        <topology evidence="1">Multi-pass membrane protein</topology>
    </subcellularLocation>
</comment>
<dbReference type="SUPFAM" id="SSF81345">
    <property type="entry name" value="ABC transporter involved in vitamin B12 uptake, BtuC"/>
    <property type="match status" value="1"/>
</dbReference>
<comment type="caution">
    <text evidence="9">The sequence shown here is derived from an EMBL/GenBank/DDBJ whole genome shotgun (WGS) entry which is preliminary data.</text>
</comment>
<dbReference type="InterPro" id="IPR037294">
    <property type="entry name" value="ABC_BtuC-like"/>
</dbReference>
<accession>A0A3N0CJZ6</accession>
<dbReference type="Proteomes" id="UP000267128">
    <property type="component" value="Unassembled WGS sequence"/>
</dbReference>
<dbReference type="Pfam" id="PF01032">
    <property type="entry name" value="FecCD"/>
    <property type="match status" value="1"/>
</dbReference>
<dbReference type="OrthoDB" id="9782305at2"/>
<gene>
    <name evidence="9" type="ORF">EFK50_08515</name>
</gene>
<dbReference type="Gene3D" id="1.10.3470.10">
    <property type="entry name" value="ABC transporter involved in vitamin B12 uptake, BtuC"/>
    <property type="match status" value="1"/>
</dbReference>
<feature type="transmembrane region" description="Helical" evidence="8">
    <location>
        <begin position="258"/>
        <end position="287"/>
    </location>
</feature>
<feature type="transmembrane region" description="Helical" evidence="8">
    <location>
        <begin position="137"/>
        <end position="157"/>
    </location>
</feature>
<evidence type="ECO:0000256" key="5">
    <source>
        <dbReference type="ARBA" id="ARBA00022692"/>
    </source>
</evidence>
<evidence type="ECO:0000256" key="8">
    <source>
        <dbReference type="SAM" id="Phobius"/>
    </source>
</evidence>
<evidence type="ECO:0000256" key="4">
    <source>
        <dbReference type="ARBA" id="ARBA00022475"/>
    </source>
</evidence>
<dbReference type="PANTHER" id="PTHR30472">
    <property type="entry name" value="FERRIC ENTEROBACTIN TRANSPORT SYSTEM PERMEASE PROTEIN"/>
    <property type="match status" value="1"/>
</dbReference>
<evidence type="ECO:0000256" key="7">
    <source>
        <dbReference type="ARBA" id="ARBA00023136"/>
    </source>
</evidence>
<feature type="transmembrane region" description="Helical" evidence="8">
    <location>
        <begin position="27"/>
        <end position="48"/>
    </location>
</feature>
<keyword evidence="5 8" id="KW-0812">Transmembrane</keyword>
<dbReference type="FunFam" id="1.10.3470.10:FF:000001">
    <property type="entry name" value="Vitamin B12 ABC transporter permease BtuC"/>
    <property type="match status" value="1"/>
</dbReference>
<keyword evidence="4" id="KW-1003">Cell membrane</keyword>
<evidence type="ECO:0000256" key="1">
    <source>
        <dbReference type="ARBA" id="ARBA00004651"/>
    </source>
</evidence>
<reference evidence="9 10" key="1">
    <citation type="submission" date="2018-11" db="EMBL/GenBank/DDBJ databases">
        <authorList>
            <person name="Li F."/>
        </authorList>
    </citation>
    <scope>NUCLEOTIDE SEQUENCE [LARGE SCALE GENOMIC DNA]</scope>
    <source>
        <strain evidence="9 10">Gsoil 097</strain>
    </source>
</reference>
<dbReference type="RefSeq" id="WP_123227149.1">
    <property type="nucleotide sequence ID" value="NZ_RJSE01000006.1"/>
</dbReference>
<dbReference type="GO" id="GO:0005886">
    <property type="term" value="C:plasma membrane"/>
    <property type="evidence" value="ECO:0007669"/>
    <property type="project" value="UniProtKB-SubCell"/>
</dbReference>
<feature type="transmembrane region" description="Helical" evidence="8">
    <location>
        <begin position="299"/>
        <end position="321"/>
    </location>
</feature>
<comment type="similarity">
    <text evidence="2">Belongs to the binding-protein-dependent transport system permease family. FecCD subfamily.</text>
</comment>
<keyword evidence="6 8" id="KW-1133">Transmembrane helix</keyword>
<keyword evidence="10" id="KW-1185">Reference proteome</keyword>
<feature type="transmembrane region" description="Helical" evidence="8">
    <location>
        <begin position="327"/>
        <end position="345"/>
    </location>
</feature>
<keyword evidence="3" id="KW-0813">Transport</keyword>
<feature type="transmembrane region" description="Helical" evidence="8">
    <location>
        <begin position="111"/>
        <end position="130"/>
    </location>
</feature>
<organism evidence="9 10">
    <name type="scientific">Nocardioides marmoriginsengisoli</name>
    <dbReference type="NCBI Taxonomy" id="661483"/>
    <lineage>
        <taxon>Bacteria</taxon>
        <taxon>Bacillati</taxon>
        <taxon>Actinomycetota</taxon>
        <taxon>Actinomycetes</taxon>
        <taxon>Propionibacteriales</taxon>
        <taxon>Nocardioidaceae</taxon>
        <taxon>Nocardioides</taxon>
    </lineage>
</organism>
<dbReference type="GO" id="GO:0022857">
    <property type="term" value="F:transmembrane transporter activity"/>
    <property type="evidence" value="ECO:0007669"/>
    <property type="project" value="InterPro"/>
</dbReference>
<dbReference type="InterPro" id="IPR000522">
    <property type="entry name" value="ABC_transptr_permease_BtuC"/>
</dbReference>
<evidence type="ECO:0000256" key="6">
    <source>
        <dbReference type="ARBA" id="ARBA00022989"/>
    </source>
</evidence>
<sequence>MSASPLAPERPPGEIASAAPRTTRSRLVLGLLGLVAGVVVLALASLAIGSKPIALDTVWRVLFSPDGSNASVIVHELRIPRTLLGILVGCALGMAGALMQGHTRNPLADPGLLGVTAGASFAVVAAIKFLDISSPIGYIWFAMLGAFVASVVVFAIGSGATGSPSPLSLVLAGSAVTALLVSFTTSLLVNDTQTINNYRFWIVGSLAGRDLSVVAQVAPFLILGAVIALAHSSALNLLSLGDDVARGLGQHVGRARVVGLAATMLLAGAATAACGPIAFLGLVVPHLARLITGPDYRFLMPYSALFGAILLLSADILGRVLARPGELQVGIVLAVIGGPCFIALVRRRRLSSL</sequence>
<dbReference type="PANTHER" id="PTHR30472:SF1">
    <property type="entry name" value="FE(3+) DICITRATE TRANSPORT SYSTEM PERMEASE PROTEIN FECC-RELATED"/>
    <property type="match status" value="1"/>
</dbReference>